<feature type="transmembrane region" description="Helical" evidence="11">
    <location>
        <begin position="133"/>
        <end position="158"/>
    </location>
</feature>
<evidence type="ECO:0000256" key="8">
    <source>
        <dbReference type="ARBA" id="ARBA00023065"/>
    </source>
</evidence>
<evidence type="ECO:0000256" key="1">
    <source>
        <dbReference type="ARBA" id="ARBA00004651"/>
    </source>
</evidence>
<keyword evidence="7 11" id="KW-1133">Transmembrane helix</keyword>
<dbReference type="PANTHER" id="PTHR32024:SF3">
    <property type="entry name" value="TRK SYSTEM POTASSIUM UPTAKE PROTEIN"/>
    <property type="match status" value="1"/>
</dbReference>
<dbReference type="EMBL" id="JBHUIY010000027">
    <property type="protein sequence ID" value="MFD2234746.1"/>
    <property type="molecule type" value="Genomic_DNA"/>
</dbReference>
<keyword evidence="6 10" id="KW-0630">Potassium</keyword>
<feature type="transmembrane region" description="Helical" evidence="11">
    <location>
        <begin position="179"/>
        <end position="199"/>
    </location>
</feature>
<organism evidence="12 13">
    <name type="scientific">Phaeospirillum tilakii</name>
    <dbReference type="NCBI Taxonomy" id="741673"/>
    <lineage>
        <taxon>Bacteria</taxon>
        <taxon>Pseudomonadati</taxon>
        <taxon>Pseudomonadota</taxon>
        <taxon>Alphaproteobacteria</taxon>
        <taxon>Rhodospirillales</taxon>
        <taxon>Rhodospirillaceae</taxon>
        <taxon>Phaeospirillum</taxon>
    </lineage>
</organism>
<comment type="function">
    <text evidence="10">Low-affinity potassium transport system. Interacts with Trk system potassium uptake protein TrkA.</text>
</comment>
<keyword evidence="8 10" id="KW-0406">Ion transport</keyword>
<feature type="transmembrane region" description="Helical" evidence="11">
    <location>
        <begin position="70"/>
        <end position="91"/>
    </location>
</feature>
<keyword evidence="4 10" id="KW-0633">Potassium transport</keyword>
<evidence type="ECO:0000256" key="4">
    <source>
        <dbReference type="ARBA" id="ARBA00022538"/>
    </source>
</evidence>
<keyword evidence="2 10" id="KW-0813">Transport</keyword>
<dbReference type="Pfam" id="PF02386">
    <property type="entry name" value="TrkH"/>
    <property type="match status" value="2"/>
</dbReference>
<gene>
    <name evidence="12" type="ORF">ACFSNB_13110</name>
</gene>
<evidence type="ECO:0000256" key="6">
    <source>
        <dbReference type="ARBA" id="ARBA00022958"/>
    </source>
</evidence>
<feature type="transmembrane region" description="Helical" evidence="11">
    <location>
        <begin position="238"/>
        <end position="255"/>
    </location>
</feature>
<dbReference type="Proteomes" id="UP001597296">
    <property type="component" value="Unassembled WGS sequence"/>
</dbReference>
<dbReference type="InterPro" id="IPR004772">
    <property type="entry name" value="TrkH"/>
</dbReference>
<keyword evidence="9 10" id="KW-0472">Membrane</keyword>
<name>A0ABW5CDI2_9PROT</name>
<dbReference type="PIRSF" id="PIRSF006247">
    <property type="entry name" value="TrkH"/>
    <property type="match status" value="1"/>
</dbReference>
<reference evidence="13" key="1">
    <citation type="journal article" date="2019" name="Int. J. Syst. Evol. Microbiol.">
        <title>The Global Catalogue of Microorganisms (GCM) 10K type strain sequencing project: providing services to taxonomists for standard genome sequencing and annotation.</title>
        <authorList>
            <consortium name="The Broad Institute Genomics Platform"/>
            <consortium name="The Broad Institute Genome Sequencing Center for Infectious Disease"/>
            <person name="Wu L."/>
            <person name="Ma J."/>
        </authorList>
    </citation>
    <scope>NUCLEOTIDE SEQUENCE [LARGE SCALE GENOMIC DNA]</scope>
    <source>
        <strain evidence="13">KCTC 15012</strain>
    </source>
</reference>
<sequence length="474" mass="49063">MIDVRPVLRLAGQLLCALAVAMLLPAALDLHDGQAEARAFVVAAGITLLVGLALALGMNGPRPAWTIRQIYLAVVAAWAVPVPFAALPLAWGTAALAPLDALFEAASGLTGSGATVLVGLDHLPRGLLLWRALLNWLGGLGVIAMVVAVLPALAIGGMQLFRVELPGAPERALARGRRIAAALFAFYAGLTLLLALGLWRVGLSGFEACAQALSTLSAGGFSTSDASIGHFHNPAAELLLTAGMVAAGLPVLLYYRLARGEGRALLGDSQIGWYLALLGLGGFGLAAWLWISLDRAPAEALRQGAFTVASVMSGTGFTIAPVATWGGLPAAILFFLAFVGGCAGSAGGGMKVFRLQCLFTAALIQLRRLLRPHSVQIVTFNRRPIGDGVVESVLGFLFVYALSFALLAMALAFFGVDFVTAIGGAAAALANLGPGVSYAGLPDAAKPLLMLGMLLGRVEIFPLLVLFAPAFWRQ</sequence>
<dbReference type="PANTHER" id="PTHR32024">
    <property type="entry name" value="TRK SYSTEM POTASSIUM UPTAKE PROTEIN TRKG-RELATED"/>
    <property type="match status" value="1"/>
</dbReference>
<proteinExistence type="inferred from homology"/>
<evidence type="ECO:0000256" key="5">
    <source>
        <dbReference type="ARBA" id="ARBA00022692"/>
    </source>
</evidence>
<evidence type="ECO:0000256" key="10">
    <source>
        <dbReference type="PIRNR" id="PIRNR006247"/>
    </source>
</evidence>
<dbReference type="RefSeq" id="WP_377317269.1">
    <property type="nucleotide sequence ID" value="NZ_JBHUIY010000027.1"/>
</dbReference>
<feature type="transmembrane region" description="Helical" evidence="11">
    <location>
        <begin position="271"/>
        <end position="291"/>
    </location>
</feature>
<comment type="similarity">
    <text evidence="10">Belongs to the TrkH potassium transport family.</text>
</comment>
<comment type="caution">
    <text evidence="12">The sequence shown here is derived from an EMBL/GenBank/DDBJ whole genome shotgun (WGS) entry which is preliminary data.</text>
</comment>
<feature type="transmembrane region" description="Helical" evidence="11">
    <location>
        <begin position="390"/>
        <end position="414"/>
    </location>
</feature>
<evidence type="ECO:0000256" key="7">
    <source>
        <dbReference type="ARBA" id="ARBA00022989"/>
    </source>
</evidence>
<keyword evidence="13" id="KW-1185">Reference proteome</keyword>
<evidence type="ECO:0000313" key="12">
    <source>
        <dbReference type="EMBL" id="MFD2234746.1"/>
    </source>
</evidence>
<feature type="transmembrane region" description="Helical" evidence="11">
    <location>
        <begin position="7"/>
        <end position="27"/>
    </location>
</feature>
<protein>
    <recommendedName>
        <fullName evidence="10">Trk system potassium uptake protein</fullName>
    </recommendedName>
</protein>
<keyword evidence="3 10" id="KW-1003">Cell membrane</keyword>
<feature type="transmembrane region" description="Helical" evidence="11">
    <location>
        <begin position="420"/>
        <end position="441"/>
    </location>
</feature>
<accession>A0ABW5CDI2</accession>
<evidence type="ECO:0000256" key="9">
    <source>
        <dbReference type="ARBA" id="ARBA00023136"/>
    </source>
</evidence>
<feature type="transmembrane region" description="Helical" evidence="11">
    <location>
        <begin position="39"/>
        <end position="58"/>
    </location>
</feature>
<feature type="transmembrane region" description="Helical" evidence="11">
    <location>
        <begin position="448"/>
        <end position="472"/>
    </location>
</feature>
<evidence type="ECO:0000313" key="13">
    <source>
        <dbReference type="Proteomes" id="UP001597296"/>
    </source>
</evidence>
<evidence type="ECO:0000256" key="11">
    <source>
        <dbReference type="SAM" id="Phobius"/>
    </source>
</evidence>
<keyword evidence="5 11" id="KW-0812">Transmembrane</keyword>
<evidence type="ECO:0000256" key="3">
    <source>
        <dbReference type="ARBA" id="ARBA00022475"/>
    </source>
</evidence>
<comment type="subcellular location">
    <subcellularLocation>
        <location evidence="10">Cell inner membrane</location>
        <topology evidence="10">Multi-pass membrane protein</topology>
    </subcellularLocation>
    <subcellularLocation>
        <location evidence="1">Cell membrane</location>
        <topology evidence="1">Multi-pass membrane protein</topology>
    </subcellularLocation>
</comment>
<feature type="transmembrane region" description="Helical" evidence="11">
    <location>
        <begin position="330"/>
        <end position="347"/>
    </location>
</feature>
<keyword evidence="10" id="KW-0997">Cell inner membrane</keyword>
<evidence type="ECO:0000256" key="2">
    <source>
        <dbReference type="ARBA" id="ARBA00022448"/>
    </source>
</evidence>
<dbReference type="InterPro" id="IPR003445">
    <property type="entry name" value="Cat_transpt"/>
</dbReference>